<name>A0ABP9RKN1_9ACTN</name>
<proteinExistence type="predicted"/>
<dbReference type="EMBL" id="BAABJQ010000002">
    <property type="protein sequence ID" value="GAA5179173.1"/>
    <property type="molecule type" value="Genomic_DNA"/>
</dbReference>
<evidence type="ECO:0000313" key="1">
    <source>
        <dbReference type="EMBL" id="GAA5179173.1"/>
    </source>
</evidence>
<dbReference type="Proteomes" id="UP001501570">
    <property type="component" value="Unassembled WGS sequence"/>
</dbReference>
<evidence type="ECO:0000313" key="2">
    <source>
        <dbReference type="Proteomes" id="UP001501570"/>
    </source>
</evidence>
<dbReference type="RefSeq" id="WP_345626240.1">
    <property type="nucleotide sequence ID" value="NZ_BAABJQ010000002.1"/>
</dbReference>
<keyword evidence="2" id="KW-1185">Reference proteome</keyword>
<reference evidence="2" key="1">
    <citation type="journal article" date="2019" name="Int. J. Syst. Evol. Microbiol.">
        <title>The Global Catalogue of Microorganisms (GCM) 10K type strain sequencing project: providing services to taxonomists for standard genome sequencing and annotation.</title>
        <authorList>
            <consortium name="The Broad Institute Genomics Platform"/>
            <consortium name="The Broad Institute Genome Sequencing Center for Infectious Disease"/>
            <person name="Wu L."/>
            <person name="Ma J."/>
        </authorList>
    </citation>
    <scope>NUCLEOTIDE SEQUENCE [LARGE SCALE GENOMIC DNA]</scope>
    <source>
        <strain evidence="2">JCM 18304</strain>
    </source>
</reference>
<sequence>MATLSDPGKDGQVNDYATSVDYKLPTVTVEKGYSTPLSLTGDKDAIIVLSDKQDDGGGSQADVPTASWFTVTPSDIKALEKKIMDELNTQVDEFASFKALIADTEDWIFLVQTPYDLIPHEQATPTGYTSLSAGYTPDSDRPNFTDPNPDDTKKIVNTQNSMVQMVAESYRLMGEVVALFNNAAQQYVGADKAVFNDGMNFDDLPVPHFPGIVIE</sequence>
<organism evidence="1 2">
    <name type="scientific">Rugosimonospora acidiphila</name>
    <dbReference type="NCBI Taxonomy" id="556531"/>
    <lineage>
        <taxon>Bacteria</taxon>
        <taxon>Bacillati</taxon>
        <taxon>Actinomycetota</taxon>
        <taxon>Actinomycetes</taxon>
        <taxon>Micromonosporales</taxon>
        <taxon>Micromonosporaceae</taxon>
        <taxon>Rugosimonospora</taxon>
    </lineage>
</organism>
<comment type="caution">
    <text evidence="1">The sequence shown here is derived from an EMBL/GenBank/DDBJ whole genome shotgun (WGS) entry which is preliminary data.</text>
</comment>
<protein>
    <submittedName>
        <fullName evidence="1">Uncharacterized protein</fullName>
    </submittedName>
</protein>
<gene>
    <name evidence="1" type="ORF">GCM10023322_08370</name>
</gene>
<accession>A0ABP9RKN1</accession>